<feature type="domain" description="Thioredoxin-like fold" evidence="7">
    <location>
        <begin position="35"/>
        <end position="200"/>
    </location>
</feature>
<dbReference type="GO" id="GO:0016853">
    <property type="term" value="F:isomerase activity"/>
    <property type="evidence" value="ECO:0007669"/>
    <property type="project" value="UniProtKB-KW"/>
</dbReference>
<reference evidence="8 9" key="1">
    <citation type="submission" date="2016-02" db="EMBL/GenBank/DDBJ databases">
        <title>Draft genome sequence of hydrocarbon degrading Staphylococcus saprophyticus Strain CNV2, isolated from crude-oil contaminated soil from Noonmati Oil Refinery, Guwahati, Assam, India.</title>
        <authorList>
            <person name="Mukherjee A."/>
            <person name="Chettri B."/>
            <person name="Langpoklakpam J."/>
            <person name="Singh A.K."/>
            <person name="Chattopadhyay D.J."/>
        </authorList>
    </citation>
    <scope>NUCLEOTIDE SEQUENCE [LARGE SCALE GENOMIC DNA]</scope>
    <source>
        <strain evidence="8 9">CNV2</strain>
    </source>
</reference>
<evidence type="ECO:0000256" key="4">
    <source>
        <dbReference type="ARBA" id="ARBA00023157"/>
    </source>
</evidence>
<dbReference type="Gene3D" id="3.40.30.10">
    <property type="entry name" value="Glutaredoxin"/>
    <property type="match status" value="1"/>
</dbReference>
<evidence type="ECO:0000256" key="3">
    <source>
        <dbReference type="ARBA" id="ARBA00023002"/>
    </source>
</evidence>
<keyword evidence="2 6" id="KW-0732">Signal</keyword>
<evidence type="ECO:0000313" key="9">
    <source>
        <dbReference type="Proteomes" id="UP000075418"/>
    </source>
</evidence>
<comment type="caution">
    <text evidence="8">The sequence shown here is derived from an EMBL/GenBank/DDBJ whole genome shotgun (WGS) entry which is preliminary data.</text>
</comment>
<dbReference type="InterPro" id="IPR012336">
    <property type="entry name" value="Thioredoxin-like_fold"/>
</dbReference>
<dbReference type="InterPro" id="IPR036249">
    <property type="entry name" value="Thioredoxin-like_sf"/>
</dbReference>
<proteinExistence type="inferred from homology"/>
<dbReference type="GO" id="GO:0016491">
    <property type="term" value="F:oxidoreductase activity"/>
    <property type="evidence" value="ECO:0007669"/>
    <property type="project" value="UniProtKB-KW"/>
</dbReference>
<feature type="signal peptide" evidence="6">
    <location>
        <begin position="1"/>
        <end position="26"/>
    </location>
</feature>
<comment type="similarity">
    <text evidence="1">Belongs to the thioredoxin family. DsbA subfamily.</text>
</comment>
<dbReference type="AlphaFoldDB" id="A0A151A2B2"/>
<dbReference type="EMBL" id="LUGM01000002">
    <property type="protein sequence ID" value="KYH13395.1"/>
    <property type="molecule type" value="Genomic_DNA"/>
</dbReference>
<keyword evidence="4" id="KW-1015">Disulfide bond</keyword>
<keyword evidence="5" id="KW-0676">Redox-active center</keyword>
<dbReference type="PANTHER" id="PTHR13887">
    <property type="entry name" value="GLUTATHIONE S-TRANSFERASE KAPPA"/>
    <property type="match status" value="1"/>
</dbReference>
<evidence type="ECO:0000256" key="6">
    <source>
        <dbReference type="SAM" id="SignalP"/>
    </source>
</evidence>
<dbReference type="RefSeq" id="WP_061853626.1">
    <property type="nucleotide sequence ID" value="NZ_LUGM01000002.1"/>
</dbReference>
<name>A0A151A2B2_9STAP</name>
<accession>A0A151A2B2</accession>
<gene>
    <name evidence="8" type="ORF">A0131_01035</name>
</gene>
<organism evidence="8 9">
    <name type="scientific">Staphylococcus kloosii</name>
    <dbReference type="NCBI Taxonomy" id="29384"/>
    <lineage>
        <taxon>Bacteria</taxon>
        <taxon>Bacillati</taxon>
        <taxon>Bacillota</taxon>
        <taxon>Bacilli</taxon>
        <taxon>Bacillales</taxon>
        <taxon>Staphylococcaceae</taxon>
        <taxon>Staphylococcus</taxon>
    </lineage>
</organism>
<evidence type="ECO:0000256" key="5">
    <source>
        <dbReference type="ARBA" id="ARBA00023284"/>
    </source>
</evidence>
<dbReference type="SUPFAM" id="SSF52833">
    <property type="entry name" value="Thioredoxin-like"/>
    <property type="match status" value="1"/>
</dbReference>
<feature type="chain" id="PRO_5039427105" evidence="6">
    <location>
        <begin position="27"/>
        <end position="206"/>
    </location>
</feature>
<evidence type="ECO:0000256" key="1">
    <source>
        <dbReference type="ARBA" id="ARBA00005791"/>
    </source>
</evidence>
<dbReference type="PANTHER" id="PTHR13887:SF14">
    <property type="entry name" value="DISULFIDE BOND FORMATION PROTEIN D"/>
    <property type="match status" value="1"/>
</dbReference>
<keyword evidence="3" id="KW-0560">Oxidoreductase</keyword>
<protein>
    <submittedName>
        <fullName evidence="8">Protein-disulfide isomerase</fullName>
    </submittedName>
</protein>
<dbReference type="PROSITE" id="PS51257">
    <property type="entry name" value="PROKAR_LIPOPROTEIN"/>
    <property type="match status" value="1"/>
</dbReference>
<dbReference type="Pfam" id="PF13462">
    <property type="entry name" value="Thioredoxin_4"/>
    <property type="match status" value="1"/>
</dbReference>
<evidence type="ECO:0000259" key="7">
    <source>
        <dbReference type="Pfam" id="PF13462"/>
    </source>
</evidence>
<evidence type="ECO:0000313" key="8">
    <source>
        <dbReference type="EMBL" id="KYH13395.1"/>
    </source>
</evidence>
<keyword evidence="8" id="KW-0413">Isomerase</keyword>
<dbReference type="Proteomes" id="UP000075418">
    <property type="component" value="Unassembled WGS sequence"/>
</dbReference>
<evidence type="ECO:0000256" key="2">
    <source>
        <dbReference type="ARBA" id="ARBA00022729"/>
    </source>
</evidence>
<sequence>MKKIWTLTIISLICIVLSACSNQQNAHKEDKYTKDGKVKLIIYGDFKCPYCKKVDTKILPKLNRQYIKKGKVDYRFVNMAFLGEDSIIGSRAGHAVQLYAPQQYFQFQQSMFAQQPNNEKKWITTTKVDQQIDKLSLDTSTKEKIKKDYKSQDSKSWKAAKKDQQLYKKNKIKTAPTVFIGGTKVEDAYKYDNYKHLIEKKLKKAK</sequence>